<evidence type="ECO:0000313" key="14">
    <source>
        <dbReference type="Proteomes" id="UP000190037"/>
    </source>
</evidence>
<dbReference type="InterPro" id="IPR023809">
    <property type="entry name" value="Thiopep_bacteriocin_synth_dom"/>
</dbReference>
<dbReference type="InterPro" id="IPR027573">
    <property type="entry name" value="Methyltran_FxLD"/>
</dbReference>
<dbReference type="NCBIfam" id="TIGR04364">
    <property type="entry name" value="methyltran_FxLD"/>
    <property type="match status" value="1"/>
</dbReference>
<dbReference type="Gene3D" id="3.40.50.150">
    <property type="entry name" value="Vaccinia Virus protein VP39"/>
    <property type="match status" value="1"/>
</dbReference>
<evidence type="ECO:0000256" key="4">
    <source>
        <dbReference type="ARBA" id="ARBA00013346"/>
    </source>
</evidence>
<accession>A0A1T3NJG5</accession>
<evidence type="ECO:0000256" key="6">
    <source>
        <dbReference type="ARBA" id="ARBA00022603"/>
    </source>
</evidence>
<evidence type="ECO:0000256" key="11">
    <source>
        <dbReference type="ARBA" id="ARBA00031350"/>
    </source>
</evidence>
<keyword evidence="8" id="KW-0949">S-adenosyl-L-methionine</keyword>
<comment type="similarity">
    <text evidence="2">Belongs to the methyltransferase superfamily. L-isoaspartyl/D-aspartyl protein methyltransferase family.</text>
</comment>
<name>A0A1T3NJG5_9ACTN</name>
<evidence type="ECO:0000256" key="9">
    <source>
        <dbReference type="ARBA" id="ARBA00030757"/>
    </source>
</evidence>
<protein>
    <recommendedName>
        <fullName evidence="4">Protein-L-isoaspartate O-methyltransferase</fullName>
        <ecNumber evidence="3">2.1.1.77</ecNumber>
    </recommendedName>
    <alternativeName>
        <fullName evidence="11">L-isoaspartyl protein carboxyl methyltransferase</fullName>
    </alternativeName>
    <alternativeName>
        <fullName evidence="9">Protein L-isoaspartyl methyltransferase</fullName>
    </alternativeName>
    <alternativeName>
        <fullName evidence="10">Protein-beta-aspartate methyltransferase</fullName>
    </alternativeName>
</protein>
<dbReference type="Pfam" id="PF01135">
    <property type="entry name" value="PCMT"/>
    <property type="match status" value="1"/>
</dbReference>
<dbReference type="EC" id="2.1.1.77" evidence="3"/>
<dbReference type="InterPro" id="IPR000682">
    <property type="entry name" value="PCMT"/>
</dbReference>
<feature type="domain" description="Thiopeptide-type bacteriocin biosynthesis" evidence="12">
    <location>
        <begin position="5"/>
        <end position="246"/>
    </location>
</feature>
<gene>
    <name evidence="13" type="ORF">B4N89_45680</name>
</gene>
<dbReference type="InterPro" id="IPR029063">
    <property type="entry name" value="SAM-dependent_MTases_sf"/>
</dbReference>
<evidence type="ECO:0000256" key="3">
    <source>
        <dbReference type="ARBA" id="ARBA00011890"/>
    </source>
</evidence>
<organism evidence="13 14">
    <name type="scientific">Embleya scabrispora</name>
    <dbReference type="NCBI Taxonomy" id="159449"/>
    <lineage>
        <taxon>Bacteria</taxon>
        <taxon>Bacillati</taxon>
        <taxon>Actinomycetota</taxon>
        <taxon>Actinomycetes</taxon>
        <taxon>Kitasatosporales</taxon>
        <taxon>Streptomycetaceae</taxon>
        <taxon>Embleya</taxon>
    </lineage>
</organism>
<evidence type="ECO:0000256" key="2">
    <source>
        <dbReference type="ARBA" id="ARBA00005369"/>
    </source>
</evidence>
<comment type="caution">
    <text evidence="13">The sequence shown here is derived from an EMBL/GenBank/DDBJ whole genome shotgun (WGS) entry which is preliminary data.</text>
</comment>
<evidence type="ECO:0000313" key="13">
    <source>
        <dbReference type="EMBL" id="OPC76771.1"/>
    </source>
</evidence>
<evidence type="ECO:0000256" key="8">
    <source>
        <dbReference type="ARBA" id="ARBA00022691"/>
    </source>
</evidence>
<reference evidence="13 14" key="1">
    <citation type="submission" date="2017-03" db="EMBL/GenBank/DDBJ databases">
        <title>Draft genome sequence of Streptomyces scabrisporus NF3, endophyte isolated from Amphipterygium adstringens.</title>
        <authorList>
            <person name="Vazquez M."/>
            <person name="Ceapa C.D."/>
            <person name="Rodriguez Luna D."/>
            <person name="Sanchez Esquivel S."/>
        </authorList>
    </citation>
    <scope>NUCLEOTIDE SEQUENCE [LARGE SCALE GENOMIC DNA]</scope>
    <source>
        <strain evidence="13 14">NF3</strain>
    </source>
</reference>
<dbReference type="Proteomes" id="UP000190037">
    <property type="component" value="Unassembled WGS sequence"/>
</dbReference>
<dbReference type="GO" id="GO:0032259">
    <property type="term" value="P:methylation"/>
    <property type="evidence" value="ECO:0007669"/>
    <property type="project" value="UniProtKB-KW"/>
</dbReference>
<dbReference type="OrthoDB" id="4035289at2"/>
<dbReference type="AlphaFoldDB" id="A0A1T3NJG5"/>
<sequence length="693" mass="75282">MESGWQQYAITFPDRDTAETTAARHLAPTLEDARATGRIGPWWYIRKSPTWRLRVRPGTDATALGDLLGDLATRGHIAAFVTGIYEPETLAFGGPAAMETAHTLFEHDSRHILARTAHLEPPPLGRRETTVMLFSLMLRTAGLDRFEQGDVWNKVAGLRPIPPAPTRPGHREALARLTTTDPRRVPEHIPTDWAEAFVDAGRSLAALHHGGHLERGLRAVLAHHFIFTANRAGLSARHQAALAHLAVDDVFHHSRDHRPRPSAPEEGPEPARVREMTNTLGDTPVSPASITTLRHRLADRLRDRGAARTPAVHDALRTVPRHLFVPHAPIADAYADEAVYTKERDGVSLSAASQPTIVATMLEQLAVEPGHHILELGAGTGYNAALLAAIAGPHGHVTTIDVDEDLVTDARAHLDAARITGVDVVLGDGALGHPKSAPYDRVVATVGAHEVPTAWLDQLAPDGRLLVPLRLAGAASRTIAFERENGDWVDRGSEMAVFMPLRGGIGDDSRTVVDLTGTGEVTLQTHRDNHPHTDPTTLAGVLDNPRHTTWSGVTFGSGESFEWLDLWLACAMTNPIMRMNVQATARERGLVAPMFPIAAMATTTPDGTLAYLTIRAADPVDDAPRYEVGVIAHGPHAADLADTFAGHVSTWDRDGFRTRTVRFALEDHPAPTDPSRGRFVLTRPDHPVTVTWQ</sequence>
<dbReference type="PANTHER" id="PTHR11579:SF0">
    <property type="entry name" value="PROTEIN-L-ISOASPARTATE(D-ASPARTATE) O-METHYLTRANSFERASE"/>
    <property type="match status" value="1"/>
</dbReference>
<dbReference type="Pfam" id="PF14028">
    <property type="entry name" value="Lant_dehydr_C"/>
    <property type="match status" value="1"/>
</dbReference>
<evidence type="ECO:0000256" key="7">
    <source>
        <dbReference type="ARBA" id="ARBA00022679"/>
    </source>
</evidence>
<dbReference type="GO" id="GO:0005737">
    <property type="term" value="C:cytoplasm"/>
    <property type="evidence" value="ECO:0007669"/>
    <property type="project" value="UniProtKB-SubCell"/>
</dbReference>
<dbReference type="EMBL" id="MWQN01000005">
    <property type="protein sequence ID" value="OPC76771.1"/>
    <property type="molecule type" value="Genomic_DNA"/>
</dbReference>
<dbReference type="NCBIfam" id="TIGR03891">
    <property type="entry name" value="thiopep_ocin"/>
    <property type="match status" value="1"/>
</dbReference>
<evidence type="ECO:0000259" key="12">
    <source>
        <dbReference type="Pfam" id="PF14028"/>
    </source>
</evidence>
<dbReference type="RefSeq" id="WP_078982620.1">
    <property type="nucleotide sequence ID" value="NZ_MWQN01000005.1"/>
</dbReference>
<dbReference type="STRING" id="159449.B4N89_45680"/>
<keyword evidence="7 13" id="KW-0808">Transferase</keyword>
<dbReference type="SMR" id="A0A1T3NJG5"/>
<evidence type="ECO:0000256" key="5">
    <source>
        <dbReference type="ARBA" id="ARBA00022490"/>
    </source>
</evidence>
<evidence type="ECO:0000256" key="10">
    <source>
        <dbReference type="ARBA" id="ARBA00031323"/>
    </source>
</evidence>
<keyword evidence="6 13" id="KW-0489">Methyltransferase</keyword>
<dbReference type="SUPFAM" id="SSF53335">
    <property type="entry name" value="S-adenosyl-L-methionine-dependent methyltransferases"/>
    <property type="match status" value="1"/>
</dbReference>
<dbReference type="CDD" id="cd02440">
    <property type="entry name" value="AdoMet_MTases"/>
    <property type="match status" value="1"/>
</dbReference>
<evidence type="ECO:0000256" key="1">
    <source>
        <dbReference type="ARBA" id="ARBA00004496"/>
    </source>
</evidence>
<proteinExistence type="inferred from homology"/>
<keyword evidence="14" id="KW-1185">Reference proteome</keyword>
<keyword evidence="5" id="KW-0963">Cytoplasm</keyword>
<dbReference type="GO" id="GO:0004719">
    <property type="term" value="F:protein-L-isoaspartate (D-aspartate) O-methyltransferase activity"/>
    <property type="evidence" value="ECO:0007669"/>
    <property type="project" value="UniProtKB-EC"/>
</dbReference>
<dbReference type="PANTHER" id="PTHR11579">
    <property type="entry name" value="PROTEIN-L-ISOASPARTATE O-METHYLTRANSFERASE"/>
    <property type="match status" value="1"/>
</dbReference>
<comment type="subcellular location">
    <subcellularLocation>
        <location evidence="1">Cytoplasm</location>
    </subcellularLocation>
</comment>